<evidence type="ECO:0000313" key="1">
    <source>
        <dbReference type="EMBL" id="KAI3778053.1"/>
    </source>
</evidence>
<proteinExistence type="predicted"/>
<organism evidence="1 2">
    <name type="scientific">Cichorium intybus</name>
    <name type="common">Chicory</name>
    <dbReference type="NCBI Taxonomy" id="13427"/>
    <lineage>
        <taxon>Eukaryota</taxon>
        <taxon>Viridiplantae</taxon>
        <taxon>Streptophyta</taxon>
        <taxon>Embryophyta</taxon>
        <taxon>Tracheophyta</taxon>
        <taxon>Spermatophyta</taxon>
        <taxon>Magnoliopsida</taxon>
        <taxon>eudicotyledons</taxon>
        <taxon>Gunneridae</taxon>
        <taxon>Pentapetalae</taxon>
        <taxon>asterids</taxon>
        <taxon>campanulids</taxon>
        <taxon>Asterales</taxon>
        <taxon>Asteraceae</taxon>
        <taxon>Cichorioideae</taxon>
        <taxon>Cichorieae</taxon>
        <taxon>Cichoriinae</taxon>
        <taxon>Cichorium</taxon>
    </lineage>
</organism>
<keyword evidence="2" id="KW-1185">Reference proteome</keyword>
<evidence type="ECO:0000313" key="2">
    <source>
        <dbReference type="Proteomes" id="UP001055811"/>
    </source>
</evidence>
<dbReference type="Proteomes" id="UP001055811">
    <property type="component" value="Linkage Group LG02"/>
</dbReference>
<name>A0ACB9G4R6_CICIN</name>
<reference evidence="1 2" key="2">
    <citation type="journal article" date="2022" name="Mol. Ecol. Resour.">
        <title>The genomes of chicory, endive, great burdock and yacon provide insights into Asteraceae paleo-polyploidization history and plant inulin production.</title>
        <authorList>
            <person name="Fan W."/>
            <person name="Wang S."/>
            <person name="Wang H."/>
            <person name="Wang A."/>
            <person name="Jiang F."/>
            <person name="Liu H."/>
            <person name="Zhao H."/>
            <person name="Xu D."/>
            <person name="Zhang Y."/>
        </authorList>
    </citation>
    <scope>NUCLEOTIDE SEQUENCE [LARGE SCALE GENOMIC DNA]</scope>
    <source>
        <strain evidence="2">cv. Punajuju</strain>
        <tissue evidence="1">Leaves</tissue>
    </source>
</reference>
<gene>
    <name evidence="1" type="ORF">L2E82_07041</name>
</gene>
<comment type="caution">
    <text evidence="1">The sequence shown here is derived from an EMBL/GenBank/DDBJ whole genome shotgun (WGS) entry which is preliminary data.</text>
</comment>
<accession>A0ACB9G4R6</accession>
<reference evidence="2" key="1">
    <citation type="journal article" date="2022" name="Mol. Ecol. Resour.">
        <title>The genomes of chicory, endive, great burdock and yacon provide insights into Asteraceae palaeo-polyploidization history and plant inulin production.</title>
        <authorList>
            <person name="Fan W."/>
            <person name="Wang S."/>
            <person name="Wang H."/>
            <person name="Wang A."/>
            <person name="Jiang F."/>
            <person name="Liu H."/>
            <person name="Zhao H."/>
            <person name="Xu D."/>
            <person name="Zhang Y."/>
        </authorList>
    </citation>
    <scope>NUCLEOTIDE SEQUENCE [LARGE SCALE GENOMIC DNA]</scope>
    <source>
        <strain evidence="2">cv. Punajuju</strain>
    </source>
</reference>
<dbReference type="EMBL" id="CM042010">
    <property type="protein sequence ID" value="KAI3778053.1"/>
    <property type="molecule type" value="Genomic_DNA"/>
</dbReference>
<sequence>MPLLEPAKPKGIRLVQSEKQQQRVKIMEENSSMDHQILLAKVVLDCSRRWFQDALKDAKVCDIDMQVLVGQMYYSDYSVVKDAQKLFDHYQKRVYGHTNVET</sequence>
<protein>
    <submittedName>
        <fullName evidence="1">Uncharacterized protein</fullName>
    </submittedName>
</protein>